<proteinExistence type="predicted"/>
<reference evidence="1 2" key="1">
    <citation type="submission" date="2024-06" db="EMBL/GenBank/DDBJ databases">
        <title>A chromosome level genome sequence of Diviner's sage (Salvia divinorum).</title>
        <authorList>
            <person name="Ford S.A."/>
            <person name="Ro D.-K."/>
            <person name="Ness R.W."/>
            <person name="Phillips M.A."/>
        </authorList>
    </citation>
    <scope>NUCLEOTIDE SEQUENCE [LARGE SCALE GENOMIC DNA]</scope>
    <source>
        <strain evidence="1">SAF-2024a</strain>
        <tissue evidence="1">Leaf</tissue>
    </source>
</reference>
<evidence type="ECO:0000313" key="1">
    <source>
        <dbReference type="EMBL" id="KAL1555130.1"/>
    </source>
</evidence>
<dbReference type="Gene3D" id="6.10.250.3030">
    <property type="match status" value="1"/>
</dbReference>
<name>A0ABD1HFD6_SALDI</name>
<keyword evidence="2" id="KW-1185">Reference proteome</keyword>
<protein>
    <submittedName>
        <fullName evidence="1">Uncharacterized protein</fullName>
    </submittedName>
</protein>
<dbReference type="Proteomes" id="UP001567538">
    <property type="component" value="Unassembled WGS sequence"/>
</dbReference>
<dbReference type="AlphaFoldDB" id="A0ABD1HFD6"/>
<sequence>MASAFLCIQYVPATATSNDQLGLWFRPSTGQVYIIFMFQILTSDQILDISVDSVARILSLADRYHAAEMKPICLKFAAENLAEIPCPQVGCGYQFS</sequence>
<comment type="caution">
    <text evidence="1">The sequence shown here is derived from an EMBL/GenBank/DDBJ whole genome shotgun (WGS) entry which is preliminary data.</text>
</comment>
<dbReference type="EMBL" id="JBEAFC010000006">
    <property type="protein sequence ID" value="KAL1555130.1"/>
    <property type="molecule type" value="Genomic_DNA"/>
</dbReference>
<organism evidence="1 2">
    <name type="scientific">Salvia divinorum</name>
    <name type="common">Maria pastora</name>
    <name type="synonym">Diviner's sage</name>
    <dbReference type="NCBI Taxonomy" id="28513"/>
    <lineage>
        <taxon>Eukaryota</taxon>
        <taxon>Viridiplantae</taxon>
        <taxon>Streptophyta</taxon>
        <taxon>Embryophyta</taxon>
        <taxon>Tracheophyta</taxon>
        <taxon>Spermatophyta</taxon>
        <taxon>Magnoliopsida</taxon>
        <taxon>eudicotyledons</taxon>
        <taxon>Gunneridae</taxon>
        <taxon>Pentapetalae</taxon>
        <taxon>asterids</taxon>
        <taxon>lamiids</taxon>
        <taxon>Lamiales</taxon>
        <taxon>Lamiaceae</taxon>
        <taxon>Nepetoideae</taxon>
        <taxon>Mentheae</taxon>
        <taxon>Salviinae</taxon>
        <taxon>Salvia</taxon>
        <taxon>Salvia subgen. Calosphace</taxon>
    </lineage>
</organism>
<accession>A0ABD1HFD6</accession>
<evidence type="ECO:0000313" key="2">
    <source>
        <dbReference type="Proteomes" id="UP001567538"/>
    </source>
</evidence>
<gene>
    <name evidence="1" type="ORF">AAHA92_15608</name>
</gene>